<protein>
    <submittedName>
        <fullName evidence="2">Uncharacterized protein</fullName>
    </submittedName>
</protein>
<name>A0A955RJ55_9BACT</name>
<evidence type="ECO:0000313" key="3">
    <source>
        <dbReference type="Proteomes" id="UP000783287"/>
    </source>
</evidence>
<evidence type="ECO:0000256" key="1">
    <source>
        <dbReference type="SAM" id="Phobius"/>
    </source>
</evidence>
<keyword evidence="1" id="KW-0472">Membrane</keyword>
<proteinExistence type="predicted"/>
<organism evidence="2 3">
    <name type="scientific">Candidatus Dojkabacteria bacterium</name>
    <dbReference type="NCBI Taxonomy" id="2099670"/>
    <lineage>
        <taxon>Bacteria</taxon>
        <taxon>Candidatus Dojkabacteria</taxon>
    </lineage>
</organism>
<keyword evidence="1" id="KW-1133">Transmembrane helix</keyword>
<reference evidence="2" key="1">
    <citation type="submission" date="2020-04" db="EMBL/GenBank/DDBJ databases">
        <authorList>
            <person name="Zhang T."/>
        </authorList>
    </citation>
    <scope>NUCLEOTIDE SEQUENCE</scope>
    <source>
        <strain evidence="2">HKST-UBA14</strain>
    </source>
</reference>
<feature type="transmembrane region" description="Helical" evidence="1">
    <location>
        <begin position="121"/>
        <end position="140"/>
    </location>
</feature>
<dbReference type="EMBL" id="JAGQLK010000022">
    <property type="protein sequence ID" value="MCA9383040.1"/>
    <property type="molecule type" value="Genomic_DNA"/>
</dbReference>
<feature type="transmembrane region" description="Helical" evidence="1">
    <location>
        <begin position="68"/>
        <end position="88"/>
    </location>
</feature>
<evidence type="ECO:0000313" key="2">
    <source>
        <dbReference type="EMBL" id="MCA9383040.1"/>
    </source>
</evidence>
<keyword evidence="1" id="KW-0812">Transmembrane</keyword>
<feature type="transmembrane region" description="Helical" evidence="1">
    <location>
        <begin position="146"/>
        <end position="167"/>
    </location>
</feature>
<sequence length="181" mass="20045">MSNSLVKLIDNSLLPAILIIFGKFLGIYLANFIFGAEIGITSNSTGVFSFQTVTTQEDLVLVSTFSDLFMFSLVALGFIINLVNAVFFHNSHINVNLVAKLAHLNLLSIVKSSYELYHSGVTWFIFTWVASFLVLFNVALGKTTGWTGIVVVLFSIALSVALFRDLLKEIELSKKKLMQNI</sequence>
<dbReference type="Proteomes" id="UP000783287">
    <property type="component" value="Unassembled WGS sequence"/>
</dbReference>
<reference evidence="2" key="2">
    <citation type="journal article" date="2021" name="Microbiome">
        <title>Successional dynamics and alternative stable states in a saline activated sludge microbial community over 9 years.</title>
        <authorList>
            <person name="Wang Y."/>
            <person name="Ye J."/>
            <person name="Ju F."/>
            <person name="Liu L."/>
            <person name="Boyd J.A."/>
            <person name="Deng Y."/>
            <person name="Parks D.H."/>
            <person name="Jiang X."/>
            <person name="Yin X."/>
            <person name="Woodcroft B.J."/>
            <person name="Tyson G.W."/>
            <person name="Hugenholtz P."/>
            <person name="Polz M.F."/>
            <person name="Zhang T."/>
        </authorList>
    </citation>
    <scope>NUCLEOTIDE SEQUENCE</scope>
    <source>
        <strain evidence="2">HKST-UBA14</strain>
    </source>
</reference>
<gene>
    <name evidence="2" type="ORF">KC909_01620</name>
</gene>
<accession>A0A955RJ55</accession>
<comment type="caution">
    <text evidence="2">The sequence shown here is derived from an EMBL/GenBank/DDBJ whole genome shotgun (WGS) entry which is preliminary data.</text>
</comment>
<feature type="transmembrane region" description="Helical" evidence="1">
    <location>
        <begin position="12"/>
        <end position="34"/>
    </location>
</feature>
<dbReference type="AlphaFoldDB" id="A0A955RJ55"/>